<evidence type="ECO:0000313" key="2">
    <source>
        <dbReference type="Proteomes" id="UP000070174"/>
    </source>
</evidence>
<dbReference type="Pfam" id="PF10934">
    <property type="entry name" value="Sheath_initiator"/>
    <property type="match status" value="1"/>
</dbReference>
<dbReference type="RefSeq" id="WP_060799503.1">
    <property type="nucleotide sequence ID" value="NZ_KQ957086.1"/>
</dbReference>
<dbReference type="AlphaFoldDB" id="A0A133PS31"/>
<name>A0A133PS31_9FIRM</name>
<dbReference type="InterPro" id="IPR020288">
    <property type="entry name" value="Sheath_initiator"/>
</dbReference>
<dbReference type="PATRIC" id="fig|54005.3.peg.157"/>
<organism evidence="1">
    <name type="scientific">Peptoniphilus harei</name>
    <dbReference type="NCBI Taxonomy" id="54005"/>
    <lineage>
        <taxon>Bacteria</taxon>
        <taxon>Bacillati</taxon>
        <taxon>Bacillota</taxon>
        <taxon>Tissierellia</taxon>
        <taxon>Tissierellales</taxon>
        <taxon>Peptoniphilaceae</taxon>
        <taxon>Peptoniphilus</taxon>
    </lineage>
</organism>
<sequence length="120" mass="13743">MYKNTFKMVNGDIVLDKDLIMVNGQEELRQNIENRLSVNQGEWFLNIGLGLDYPAISGKGVTDKEIELSIRECCLQDDRIKEVRNVTVKRDAALRVVDINITIIDKYENNIFLQEVVNVG</sequence>
<comment type="caution">
    <text evidence="1">The sequence shown here is derived from an EMBL/GenBank/DDBJ whole genome shotgun (WGS) entry which is preliminary data.</text>
</comment>
<evidence type="ECO:0000313" key="1">
    <source>
        <dbReference type="EMBL" id="KXA31630.1"/>
    </source>
</evidence>
<proteinExistence type="predicted"/>
<gene>
    <name evidence="1" type="ORF">HMPREF3229_00158</name>
</gene>
<dbReference type="Proteomes" id="UP000070174">
    <property type="component" value="Unassembled WGS sequence"/>
</dbReference>
<dbReference type="SUPFAM" id="SSF160719">
    <property type="entry name" value="gpW/gp25-like"/>
    <property type="match status" value="1"/>
</dbReference>
<reference evidence="1 2" key="1">
    <citation type="submission" date="2016-01" db="EMBL/GenBank/DDBJ databases">
        <authorList>
            <person name="Oliw E.H."/>
        </authorList>
    </citation>
    <scope>NUCLEOTIDE SEQUENCE [LARGE SCALE GENOMIC DNA]</scope>
    <source>
        <strain evidence="1 2">CMW7756A</strain>
    </source>
</reference>
<dbReference type="Gene3D" id="3.10.450.40">
    <property type="match status" value="1"/>
</dbReference>
<evidence type="ECO:0008006" key="3">
    <source>
        <dbReference type="Google" id="ProtNLM"/>
    </source>
</evidence>
<dbReference type="EMBL" id="LRQE01000004">
    <property type="protein sequence ID" value="KXA31630.1"/>
    <property type="molecule type" value="Genomic_DNA"/>
</dbReference>
<protein>
    <recommendedName>
        <fullName evidence="3">Phage protein</fullName>
    </recommendedName>
</protein>
<accession>A0A133PS31</accession>